<gene>
    <name evidence="2" type="ORF">SAMN05216276_102121</name>
</gene>
<dbReference type="EMBL" id="FZOD01000021">
    <property type="protein sequence ID" value="SNS98515.1"/>
    <property type="molecule type" value="Genomic_DNA"/>
</dbReference>
<evidence type="ECO:0000313" key="3">
    <source>
        <dbReference type="Proteomes" id="UP000198282"/>
    </source>
</evidence>
<sequence length="280" mass="30240">MLRIARAALFAVLPAELLLVTLLLSGVSLPVPVVVVAELAVVSVFVLEAVTAYRLFRSERRGGAGPRAALLATFHRLVPVQVRKATEFELKGVVSLVLWIGRRRNGVPPGATAVPYSKEQTPLLLVILFAMIVETVAVDLLLIALDVSDGLRVLVLVIDLYGIVFGLALGAACVTRPHVVTPDELRIRYGAYFDLRVPRELISSVRLSRNYNESGMVTAADGRLGVAVSSQTNVIVELTEPIIAVRPLGSRVEVTTIRFFADTPNAALNALRPLQPRDAP</sequence>
<dbReference type="AlphaFoldDB" id="A0A239IYB2"/>
<dbReference type="RefSeq" id="WP_089209258.1">
    <property type="nucleotide sequence ID" value="NZ_FZOD01000021.1"/>
</dbReference>
<keyword evidence="1" id="KW-0472">Membrane</keyword>
<proteinExistence type="predicted"/>
<accession>A0A239IYB2</accession>
<name>A0A239IYB2_9ACTN</name>
<feature type="transmembrane region" description="Helical" evidence="1">
    <location>
        <begin position="7"/>
        <end position="27"/>
    </location>
</feature>
<evidence type="ECO:0000256" key="1">
    <source>
        <dbReference type="SAM" id="Phobius"/>
    </source>
</evidence>
<organism evidence="2 3">
    <name type="scientific">Streptosporangium subroseum</name>
    <dbReference type="NCBI Taxonomy" id="106412"/>
    <lineage>
        <taxon>Bacteria</taxon>
        <taxon>Bacillati</taxon>
        <taxon>Actinomycetota</taxon>
        <taxon>Actinomycetes</taxon>
        <taxon>Streptosporangiales</taxon>
        <taxon>Streptosporangiaceae</taxon>
        <taxon>Streptosporangium</taxon>
    </lineage>
</organism>
<evidence type="ECO:0008006" key="4">
    <source>
        <dbReference type="Google" id="ProtNLM"/>
    </source>
</evidence>
<reference evidence="2 3" key="1">
    <citation type="submission" date="2017-06" db="EMBL/GenBank/DDBJ databases">
        <authorList>
            <person name="Kim H.J."/>
            <person name="Triplett B.A."/>
        </authorList>
    </citation>
    <scope>NUCLEOTIDE SEQUENCE [LARGE SCALE GENOMIC DNA]</scope>
    <source>
        <strain evidence="2 3">CGMCC 4.2132</strain>
    </source>
</reference>
<keyword evidence="3" id="KW-1185">Reference proteome</keyword>
<feature type="transmembrane region" description="Helical" evidence="1">
    <location>
        <begin position="151"/>
        <end position="174"/>
    </location>
</feature>
<protein>
    <recommendedName>
        <fullName evidence="4">PH domain-containing protein</fullName>
    </recommendedName>
</protein>
<dbReference type="Proteomes" id="UP000198282">
    <property type="component" value="Unassembled WGS sequence"/>
</dbReference>
<evidence type="ECO:0000313" key="2">
    <source>
        <dbReference type="EMBL" id="SNS98515.1"/>
    </source>
</evidence>
<dbReference type="OrthoDB" id="4337641at2"/>
<keyword evidence="1" id="KW-1133">Transmembrane helix</keyword>
<feature type="transmembrane region" description="Helical" evidence="1">
    <location>
        <begin position="123"/>
        <end position="145"/>
    </location>
</feature>
<keyword evidence="1" id="KW-0812">Transmembrane</keyword>
<feature type="transmembrane region" description="Helical" evidence="1">
    <location>
        <begin position="33"/>
        <end position="56"/>
    </location>
</feature>